<evidence type="ECO:0000313" key="8">
    <source>
        <dbReference type="EMBL" id="KAK5622553.1"/>
    </source>
</evidence>
<evidence type="ECO:0000256" key="4">
    <source>
        <dbReference type="ARBA" id="ARBA00022989"/>
    </source>
</evidence>
<dbReference type="InterPro" id="IPR002995">
    <property type="entry name" value="Surf4"/>
</dbReference>
<comment type="subcellular location">
    <subcellularLocation>
        <location evidence="1">Membrane</location>
        <topology evidence="1">Multi-pass membrane protein</topology>
    </subcellularLocation>
</comment>
<accession>A0AAV9SLU6</accession>
<evidence type="ECO:0008006" key="10">
    <source>
        <dbReference type="Google" id="ProtNLM"/>
    </source>
</evidence>
<evidence type="ECO:0000313" key="9">
    <source>
        <dbReference type="Proteomes" id="UP001311232"/>
    </source>
</evidence>
<feature type="transmembrane region" description="Helical" evidence="7">
    <location>
        <begin position="111"/>
        <end position="132"/>
    </location>
</feature>
<protein>
    <recommendedName>
        <fullName evidence="10">Surfeit locus protein 4</fullName>
    </recommendedName>
</protein>
<feature type="region of interest" description="Disordered" evidence="6">
    <location>
        <begin position="1"/>
        <end position="29"/>
    </location>
</feature>
<dbReference type="Pfam" id="PF02077">
    <property type="entry name" value="SURF4"/>
    <property type="match status" value="2"/>
</dbReference>
<keyword evidence="4 7" id="KW-1133">Transmembrane helix</keyword>
<gene>
    <name evidence="8" type="ORF">CRENBAI_001795</name>
</gene>
<evidence type="ECO:0000256" key="7">
    <source>
        <dbReference type="SAM" id="Phobius"/>
    </source>
</evidence>
<keyword evidence="3 7" id="KW-0812">Transmembrane</keyword>
<evidence type="ECO:0000256" key="3">
    <source>
        <dbReference type="ARBA" id="ARBA00022692"/>
    </source>
</evidence>
<feature type="compositionally biased region" description="Pro residues" evidence="6">
    <location>
        <begin position="59"/>
        <end position="78"/>
    </location>
</feature>
<name>A0AAV9SLU6_9TELE</name>
<feature type="region of interest" description="Disordered" evidence="6">
    <location>
        <begin position="54"/>
        <end position="84"/>
    </location>
</feature>
<evidence type="ECO:0000256" key="2">
    <source>
        <dbReference type="ARBA" id="ARBA00006945"/>
    </source>
</evidence>
<reference evidence="8 9" key="1">
    <citation type="submission" date="2021-06" db="EMBL/GenBank/DDBJ databases">
        <authorList>
            <person name="Palmer J.M."/>
        </authorList>
    </citation>
    <scope>NUCLEOTIDE SEQUENCE [LARGE SCALE GENOMIC DNA]</scope>
    <source>
        <strain evidence="8 9">MEX-2019</strain>
        <tissue evidence="8">Muscle</tissue>
    </source>
</reference>
<evidence type="ECO:0000256" key="1">
    <source>
        <dbReference type="ARBA" id="ARBA00004141"/>
    </source>
</evidence>
<sequence length="304" mass="33023">MSEEETASSSASQRVGPGLEPDPGTVSLVPLTRRDLMSQAEDLADTGNLSVRVNQSLLHPPPPTVPAGHQAPPPPRSPPLLGQHLPGGLGPVVVPVDASEYINSTWSCGGLLANVFVLINLLGQLGSCLLILSRNFVQPACWALFGIIVLQVDTPVWTGPNLQFSDQSEPRVQRDTTTLSFMPSHQKFRTFFDTTYSVHRDISTCSSEKEFLQDLLGTALMLMVAVGFKTKLAALTLVVWLLCINVIFNAFWNVPTYTAIHDFLKCEFFQTTSVIGGLPLVVVLGPGGVSWTRRRKSGEEEESV</sequence>
<feature type="transmembrane region" description="Helical" evidence="7">
    <location>
        <begin position="272"/>
        <end position="291"/>
    </location>
</feature>
<evidence type="ECO:0000256" key="6">
    <source>
        <dbReference type="SAM" id="MobiDB-lite"/>
    </source>
</evidence>
<dbReference type="EMBL" id="JAHHUM010000104">
    <property type="protein sequence ID" value="KAK5622553.1"/>
    <property type="molecule type" value="Genomic_DNA"/>
</dbReference>
<organism evidence="8 9">
    <name type="scientific">Crenichthys baileyi</name>
    <name type="common">White River springfish</name>
    <dbReference type="NCBI Taxonomy" id="28760"/>
    <lineage>
        <taxon>Eukaryota</taxon>
        <taxon>Metazoa</taxon>
        <taxon>Chordata</taxon>
        <taxon>Craniata</taxon>
        <taxon>Vertebrata</taxon>
        <taxon>Euteleostomi</taxon>
        <taxon>Actinopterygii</taxon>
        <taxon>Neopterygii</taxon>
        <taxon>Teleostei</taxon>
        <taxon>Neoteleostei</taxon>
        <taxon>Acanthomorphata</taxon>
        <taxon>Ovalentaria</taxon>
        <taxon>Atherinomorphae</taxon>
        <taxon>Cyprinodontiformes</taxon>
        <taxon>Goodeidae</taxon>
        <taxon>Crenichthys</taxon>
    </lineage>
</organism>
<comment type="caution">
    <text evidence="8">The sequence shown here is derived from an EMBL/GenBank/DDBJ whole genome shotgun (WGS) entry which is preliminary data.</text>
</comment>
<keyword evidence="9" id="KW-1185">Reference proteome</keyword>
<comment type="similarity">
    <text evidence="2">Belongs to the SURF4 family.</text>
</comment>
<dbReference type="GO" id="GO:0016020">
    <property type="term" value="C:membrane"/>
    <property type="evidence" value="ECO:0007669"/>
    <property type="project" value="UniProtKB-SubCell"/>
</dbReference>
<dbReference type="AlphaFoldDB" id="A0AAV9SLU6"/>
<proteinExistence type="inferred from homology"/>
<evidence type="ECO:0000256" key="5">
    <source>
        <dbReference type="ARBA" id="ARBA00023136"/>
    </source>
</evidence>
<keyword evidence="5 7" id="KW-0472">Membrane</keyword>
<dbReference type="Proteomes" id="UP001311232">
    <property type="component" value="Unassembled WGS sequence"/>
</dbReference>
<feature type="transmembrane region" description="Helical" evidence="7">
    <location>
        <begin position="232"/>
        <end position="252"/>
    </location>
</feature>